<protein>
    <submittedName>
        <fullName evidence="2">NADPH:quinone reductase</fullName>
    </submittedName>
</protein>
<keyword evidence="3" id="KW-1185">Reference proteome</keyword>
<organism evidence="2 3">
    <name type="scientific">Actinosynnema pretiosum</name>
    <dbReference type="NCBI Taxonomy" id="42197"/>
    <lineage>
        <taxon>Bacteria</taxon>
        <taxon>Bacillati</taxon>
        <taxon>Actinomycetota</taxon>
        <taxon>Actinomycetes</taxon>
        <taxon>Pseudonocardiales</taxon>
        <taxon>Pseudonocardiaceae</taxon>
        <taxon>Actinosynnema</taxon>
    </lineage>
</organism>
<dbReference type="Proteomes" id="UP000218505">
    <property type="component" value="Chromosome"/>
</dbReference>
<dbReference type="InterPro" id="IPR036291">
    <property type="entry name" value="NAD(P)-bd_dom_sf"/>
</dbReference>
<dbReference type="InterPro" id="IPR050700">
    <property type="entry name" value="YIM1/Zinc_Alcohol_DH_Fams"/>
</dbReference>
<dbReference type="InterPro" id="IPR013154">
    <property type="entry name" value="ADH-like_N"/>
</dbReference>
<evidence type="ECO:0000313" key="2">
    <source>
        <dbReference type="EMBL" id="ATE55441.1"/>
    </source>
</evidence>
<dbReference type="SMART" id="SM00829">
    <property type="entry name" value="PKS_ER"/>
    <property type="match status" value="1"/>
</dbReference>
<dbReference type="PANTHER" id="PTHR11695:SF294">
    <property type="entry name" value="RETICULON-4-INTERACTING PROTEIN 1, MITOCHONDRIAL"/>
    <property type="match status" value="1"/>
</dbReference>
<reference evidence="2" key="1">
    <citation type="submission" date="2017-09" db="EMBL/GenBank/DDBJ databases">
        <title>Complete Genome Sequence of ansamitocin-producing Bacterium Actinosynnema pretiosum X47.</title>
        <authorList>
            <person name="Cao G."/>
            <person name="Zong G."/>
            <person name="Zhong C."/>
            <person name="Fu J."/>
        </authorList>
    </citation>
    <scope>NUCLEOTIDE SEQUENCE [LARGE SCALE GENOMIC DNA]</scope>
    <source>
        <strain evidence="2">X47</strain>
    </source>
</reference>
<dbReference type="InterPro" id="IPR020843">
    <property type="entry name" value="ER"/>
</dbReference>
<proteinExistence type="predicted"/>
<dbReference type="AlphaFoldDB" id="A0A290Z8S3"/>
<evidence type="ECO:0000313" key="3">
    <source>
        <dbReference type="Proteomes" id="UP000218505"/>
    </source>
</evidence>
<dbReference type="RefSeq" id="WP_096495275.1">
    <property type="nucleotide sequence ID" value="NZ_CP023445.1"/>
</dbReference>
<dbReference type="Gene3D" id="3.90.180.10">
    <property type="entry name" value="Medium-chain alcohol dehydrogenases, catalytic domain"/>
    <property type="match status" value="1"/>
</dbReference>
<dbReference type="KEGG" id="apre:CNX65_20920"/>
<dbReference type="EMBL" id="CP023445">
    <property type="protein sequence ID" value="ATE55441.1"/>
    <property type="molecule type" value="Genomic_DNA"/>
</dbReference>
<feature type="domain" description="Enoyl reductase (ER)" evidence="1">
    <location>
        <begin position="10"/>
        <end position="312"/>
    </location>
</feature>
<dbReference type="Pfam" id="PF13602">
    <property type="entry name" value="ADH_zinc_N_2"/>
    <property type="match status" value="1"/>
</dbReference>
<gene>
    <name evidence="2" type="ORF">CNX65_20920</name>
</gene>
<dbReference type="GO" id="GO:0016491">
    <property type="term" value="F:oxidoreductase activity"/>
    <property type="evidence" value="ECO:0007669"/>
    <property type="project" value="InterPro"/>
</dbReference>
<name>A0A290Z8S3_9PSEU</name>
<accession>A0A290Z8S3</accession>
<dbReference type="PANTHER" id="PTHR11695">
    <property type="entry name" value="ALCOHOL DEHYDROGENASE RELATED"/>
    <property type="match status" value="1"/>
</dbReference>
<dbReference type="Pfam" id="PF08240">
    <property type="entry name" value="ADH_N"/>
    <property type="match status" value="1"/>
</dbReference>
<dbReference type="CDD" id="cd05289">
    <property type="entry name" value="MDR_like_2"/>
    <property type="match status" value="1"/>
</dbReference>
<dbReference type="InterPro" id="IPR011032">
    <property type="entry name" value="GroES-like_sf"/>
</dbReference>
<evidence type="ECO:0000259" key="1">
    <source>
        <dbReference type="SMART" id="SM00829"/>
    </source>
</evidence>
<sequence length="314" mass="31516">MRAARYHEYGPVDVLTVDDDVVEPHAKPGEVRIAVGAASVNPVDWKVRAGYLAKLFDLPVEQQPPGIAAFAIDLPAIPGRDAAGVVDEVGEGVTGVAVGDLVFGLGGLGGATAEHAVLSAWARVPSTWTVEQAAAAGLAVVTAGGALDALGDVEGRTVLIEGAAGGVGSTAVRLAVARGAKVIGTASERNHDYLTELGAVPTTYGEGLAERVAALGGADLVLDAAGSGSLADLVAIAGGPDAVVTVADQVNAPALGVRSLGAENNPVLLAEAAELGERGGYTPHVSRVFALDEVAQAHAHVEEGHVRGKVVVRI</sequence>
<dbReference type="SUPFAM" id="SSF51735">
    <property type="entry name" value="NAD(P)-binding Rossmann-fold domains"/>
    <property type="match status" value="1"/>
</dbReference>
<dbReference type="SUPFAM" id="SSF50129">
    <property type="entry name" value="GroES-like"/>
    <property type="match status" value="1"/>
</dbReference>
<dbReference type="Gene3D" id="3.40.50.720">
    <property type="entry name" value="NAD(P)-binding Rossmann-like Domain"/>
    <property type="match status" value="1"/>
</dbReference>